<dbReference type="EMBL" id="CYSC01000043">
    <property type="protein sequence ID" value="CUH73801.1"/>
    <property type="molecule type" value="Genomic_DNA"/>
</dbReference>
<keyword evidence="5 10" id="KW-0378">Hydrolase</keyword>
<dbReference type="PANTHER" id="PTHR30001">
    <property type="entry name" value="RIBONUCLEASE"/>
    <property type="match status" value="1"/>
</dbReference>
<keyword evidence="7" id="KW-0694">RNA-binding</keyword>
<dbReference type="GO" id="GO:0005737">
    <property type="term" value="C:cytoplasm"/>
    <property type="evidence" value="ECO:0007669"/>
    <property type="project" value="TreeGrafter"/>
</dbReference>
<proteinExistence type="predicted"/>
<dbReference type="GO" id="GO:0046872">
    <property type="term" value="F:metal ion binding"/>
    <property type="evidence" value="ECO:0007669"/>
    <property type="project" value="UniProtKB-KW"/>
</dbReference>
<keyword evidence="2" id="KW-0540">Nuclease</keyword>
<feature type="domain" description="RNA-binding protein AU-1/Ribonuclease E/G" evidence="8">
    <location>
        <begin position="211"/>
        <end position="331"/>
    </location>
</feature>
<reference evidence="9 11" key="1">
    <citation type="submission" date="2015-09" db="EMBL/GenBank/DDBJ databases">
        <authorList>
            <person name="Rodrigo-Torres L."/>
            <person name="Arahal D.R."/>
        </authorList>
    </citation>
    <scope>NUCLEOTIDE SEQUENCE [LARGE SCALE GENOMIC DNA]</scope>
    <source>
        <strain evidence="9 11">CECT 5118</strain>
    </source>
</reference>
<dbReference type="GO" id="GO:0003723">
    <property type="term" value="F:RNA binding"/>
    <property type="evidence" value="ECO:0007669"/>
    <property type="project" value="UniProtKB-KW"/>
</dbReference>
<dbReference type="GO" id="GO:0004540">
    <property type="term" value="F:RNA nuclease activity"/>
    <property type="evidence" value="ECO:0007669"/>
    <property type="project" value="InterPro"/>
</dbReference>
<evidence type="ECO:0000313" key="9">
    <source>
        <dbReference type="EMBL" id="CUH67236.1"/>
    </source>
</evidence>
<evidence type="ECO:0000256" key="6">
    <source>
        <dbReference type="ARBA" id="ARBA00022842"/>
    </source>
</evidence>
<evidence type="ECO:0000256" key="7">
    <source>
        <dbReference type="ARBA" id="ARBA00022884"/>
    </source>
</evidence>
<dbReference type="GO" id="GO:0016787">
    <property type="term" value="F:hydrolase activity"/>
    <property type="evidence" value="ECO:0007669"/>
    <property type="project" value="UniProtKB-KW"/>
</dbReference>
<dbReference type="InterPro" id="IPR004659">
    <property type="entry name" value="RNase_E/G"/>
</dbReference>
<dbReference type="GO" id="GO:0006364">
    <property type="term" value="P:rRNA processing"/>
    <property type="evidence" value="ECO:0007669"/>
    <property type="project" value="TreeGrafter"/>
</dbReference>
<dbReference type="Proteomes" id="UP000051887">
    <property type="component" value="Unassembled WGS sequence"/>
</dbReference>
<sequence length="340" mass="36966">MKGRQIILDHLDGREAAALMVDGKLHDILIDSDQPRVGTVYRAVADRPMKGQGGLFLSTPDGQAFLRQVKGISPGERLLVQVTGYAEDGKALPVTYKVLFKSRYAIVTPDAPGLNISRKIRDDDLRDVLLGIAHEVMGEEPEMGLILRSSCEGAEAGEIAEDIMAMYDLAQAVMADRTGDAEVLSEGDGPHGQAWREWVEPADIVTEAGGFETHGVLDQLEDAQTARVKLEGGAYMYVEPTRAMVAVDVNTGGDTSPAAGLKANLAAARDLPRQLRLRGLGGQITLDLAPMPKRDRRTFEQSLRAALKADTTETVMAGWTPLGNFELQRKRDRLPLKDLL</sequence>
<evidence type="ECO:0000256" key="5">
    <source>
        <dbReference type="ARBA" id="ARBA00022801"/>
    </source>
</evidence>
<dbReference type="InterPro" id="IPR019307">
    <property type="entry name" value="RNA-bd_AU-1/RNase_E/G"/>
</dbReference>
<evidence type="ECO:0000256" key="1">
    <source>
        <dbReference type="ARBA" id="ARBA00001946"/>
    </source>
</evidence>
<dbReference type="OrthoDB" id="9804278at2"/>
<keyword evidence="6" id="KW-0460">Magnesium</keyword>
<keyword evidence="4" id="KW-0255">Endonuclease</keyword>
<name>A0A0P1FH16_9RHOB</name>
<dbReference type="PANTHER" id="PTHR30001:SF1">
    <property type="entry name" value="RIBONUCLEASE E_G-LIKE PROTEIN, CHLOROPLASTIC"/>
    <property type="match status" value="1"/>
</dbReference>
<evidence type="ECO:0000313" key="11">
    <source>
        <dbReference type="Proteomes" id="UP000051086"/>
    </source>
</evidence>
<protein>
    <submittedName>
        <fullName evidence="10">Ribonuclease G</fullName>
        <ecNumber evidence="10">3.1.26.-</ecNumber>
    </submittedName>
</protein>
<evidence type="ECO:0000313" key="12">
    <source>
        <dbReference type="Proteomes" id="UP000051887"/>
    </source>
</evidence>
<keyword evidence="3" id="KW-0479">Metal-binding</keyword>
<organism evidence="10 12">
    <name type="scientific">Thalassovita autumnalis</name>
    <dbReference type="NCBI Taxonomy" id="2072972"/>
    <lineage>
        <taxon>Bacteria</taxon>
        <taxon>Pseudomonadati</taxon>
        <taxon>Pseudomonadota</taxon>
        <taxon>Alphaproteobacteria</taxon>
        <taxon>Rhodobacterales</taxon>
        <taxon>Roseobacteraceae</taxon>
        <taxon>Thalassovita</taxon>
    </lineage>
</organism>
<evidence type="ECO:0000256" key="3">
    <source>
        <dbReference type="ARBA" id="ARBA00022723"/>
    </source>
</evidence>
<dbReference type="EC" id="3.1.26.-" evidence="10"/>
<evidence type="ECO:0000313" key="10">
    <source>
        <dbReference type="EMBL" id="CUH73801.1"/>
    </source>
</evidence>
<evidence type="ECO:0000256" key="4">
    <source>
        <dbReference type="ARBA" id="ARBA00022759"/>
    </source>
</evidence>
<accession>A0A0P1FH16</accession>
<gene>
    <name evidence="10" type="primary">rng</name>
    <name evidence="9" type="ORF">TL5118_02101</name>
    <name evidence="10" type="ORF">TL5120_03616</name>
</gene>
<dbReference type="RefSeq" id="WP_058244950.1">
    <property type="nucleotide sequence ID" value="NZ_CYSB01000029.1"/>
</dbReference>
<evidence type="ECO:0000256" key="2">
    <source>
        <dbReference type="ARBA" id="ARBA00022722"/>
    </source>
</evidence>
<dbReference type="GO" id="GO:0004519">
    <property type="term" value="F:endonuclease activity"/>
    <property type="evidence" value="ECO:0007669"/>
    <property type="project" value="UniProtKB-KW"/>
</dbReference>
<evidence type="ECO:0000259" key="8">
    <source>
        <dbReference type="Pfam" id="PF10150"/>
    </source>
</evidence>
<comment type="cofactor">
    <cofactor evidence="1">
        <name>Mg(2+)</name>
        <dbReference type="ChEBI" id="CHEBI:18420"/>
    </cofactor>
</comment>
<dbReference type="AlphaFoldDB" id="A0A0P1FH16"/>
<dbReference type="EMBL" id="CYSB01000029">
    <property type="protein sequence ID" value="CUH67236.1"/>
    <property type="molecule type" value="Genomic_DNA"/>
</dbReference>
<feature type="domain" description="RNA-binding protein AU-1/Ribonuclease E/G" evidence="8">
    <location>
        <begin position="101"/>
        <end position="177"/>
    </location>
</feature>
<dbReference type="Pfam" id="PF10150">
    <property type="entry name" value="RNase_E_G"/>
    <property type="match status" value="2"/>
</dbReference>
<reference evidence="10 12" key="2">
    <citation type="submission" date="2015-09" db="EMBL/GenBank/DDBJ databases">
        <authorList>
            <consortium name="Swine Surveillance"/>
        </authorList>
    </citation>
    <scope>NUCLEOTIDE SEQUENCE [LARGE SCALE GENOMIC DNA]</scope>
    <source>
        <strain evidence="10 12">5120</strain>
    </source>
</reference>
<dbReference type="Proteomes" id="UP000051086">
    <property type="component" value="Unassembled WGS sequence"/>
</dbReference>
<keyword evidence="11" id="KW-1185">Reference proteome</keyword>